<evidence type="ECO:0000256" key="1">
    <source>
        <dbReference type="SAM" id="MobiDB-lite"/>
    </source>
</evidence>
<organism evidence="2 3">
    <name type="scientific">Caenorhabditis tropicalis</name>
    <dbReference type="NCBI Taxonomy" id="1561998"/>
    <lineage>
        <taxon>Eukaryota</taxon>
        <taxon>Metazoa</taxon>
        <taxon>Ecdysozoa</taxon>
        <taxon>Nematoda</taxon>
        <taxon>Chromadorea</taxon>
        <taxon>Rhabditida</taxon>
        <taxon>Rhabditina</taxon>
        <taxon>Rhabditomorpha</taxon>
        <taxon>Rhabditoidea</taxon>
        <taxon>Rhabditidae</taxon>
        <taxon>Peloderinae</taxon>
        <taxon>Caenorhabditis</taxon>
    </lineage>
</organism>
<evidence type="ECO:0000313" key="3">
    <source>
        <dbReference type="WBParaSite" id="Csp11.Scaffold630.g18884.t1"/>
    </source>
</evidence>
<evidence type="ECO:0000313" key="2">
    <source>
        <dbReference type="Proteomes" id="UP000095282"/>
    </source>
</evidence>
<proteinExistence type="predicted"/>
<name>A0A1I7USF6_9PELO</name>
<protein>
    <submittedName>
        <fullName evidence="3">Uncharacterized protein</fullName>
    </submittedName>
</protein>
<feature type="compositionally biased region" description="Basic and acidic residues" evidence="1">
    <location>
        <begin position="10"/>
        <end position="22"/>
    </location>
</feature>
<accession>A0A1I7USF6</accession>
<feature type="region of interest" description="Disordered" evidence="1">
    <location>
        <begin position="1"/>
        <end position="57"/>
    </location>
</feature>
<feature type="region of interest" description="Disordered" evidence="1">
    <location>
        <begin position="92"/>
        <end position="115"/>
    </location>
</feature>
<dbReference type="WBParaSite" id="Csp11.Scaffold630.g18884.t1">
    <property type="protein sequence ID" value="Csp11.Scaffold630.g18884.t1"/>
    <property type="gene ID" value="Csp11.Scaffold630.g18884"/>
</dbReference>
<feature type="compositionally biased region" description="Basic and acidic residues" evidence="1">
    <location>
        <begin position="98"/>
        <end position="110"/>
    </location>
</feature>
<dbReference type="Proteomes" id="UP000095282">
    <property type="component" value="Unplaced"/>
</dbReference>
<reference evidence="3" key="1">
    <citation type="submission" date="2016-11" db="UniProtKB">
        <authorList>
            <consortium name="WormBaseParasite"/>
        </authorList>
    </citation>
    <scope>IDENTIFICATION</scope>
</reference>
<dbReference type="AlphaFoldDB" id="A0A1I7USF6"/>
<sequence>MSNKVSFSENPKDQFINHHLEEELQQVQQQRDSSSSASSNTIATRRPFSGPSWMPNNRSYKTFNTARNFDHIDCYEKWYAEFDSRNPIEQWEQEEEEYQRQQQEEHRKQSLDSQQLAHFQSSNQFSVPPAQSLLGPVPQALPPRSFFGPVPLQLQSQNQFQPQQSIPPLPFHQFWHQKGNGWTQNQVFPLSTQFRSRDLEYVPQVNHQYLYLHPHTMPQQHVPVFNVHHMPPYIQSKIIQMEQQRRQEILQELQNQMAMKQFLQLQQAGQQQAAREHHNQGMQVSLPVGPPTGFLQMPPLFIQNLAMRATESEPAVYGNPNNNQMEGTMWKRF</sequence>
<keyword evidence="2" id="KW-1185">Reference proteome</keyword>
<feature type="compositionally biased region" description="Low complexity" evidence="1">
    <location>
        <begin position="25"/>
        <end position="39"/>
    </location>
</feature>